<dbReference type="KEGG" id="roz:CBI38_15190"/>
<organism evidence="3 4">
    <name type="scientific">Rhodococcus oxybenzonivorans</name>
    <dbReference type="NCBI Taxonomy" id="1990687"/>
    <lineage>
        <taxon>Bacteria</taxon>
        <taxon>Bacillati</taxon>
        <taxon>Actinomycetota</taxon>
        <taxon>Actinomycetes</taxon>
        <taxon>Mycobacteriales</taxon>
        <taxon>Nocardiaceae</taxon>
        <taxon>Rhodococcus</taxon>
    </lineage>
</organism>
<evidence type="ECO:0000313" key="4">
    <source>
        <dbReference type="Proteomes" id="UP000245711"/>
    </source>
</evidence>
<evidence type="ECO:0000259" key="2">
    <source>
        <dbReference type="Pfam" id="PF19809"/>
    </source>
</evidence>
<gene>
    <name evidence="3" type="ORF">CBI38_15190</name>
</gene>
<evidence type="ECO:0000256" key="1">
    <source>
        <dbReference type="SAM" id="MobiDB-lite"/>
    </source>
</evidence>
<feature type="compositionally biased region" description="Basic residues" evidence="1">
    <location>
        <begin position="144"/>
        <end position="154"/>
    </location>
</feature>
<dbReference type="AlphaFoldDB" id="A0A2S2BVN4"/>
<sequence length="154" mass="16764">MKTGTGVADGRTVRDYIHAVARCVHADSIDWWDSEGVDVVLVLPLRLRYLPGRNAVLVWNRHFGWSLGAEGVGRGSIVVIAGLGIGRTPPPALCSDRALELIDGYFRSTPTQMDDSDPNSGAAENLSSIEHDRCSRIGTETAGRGRRDRVVKRP</sequence>
<protein>
    <recommendedName>
        <fullName evidence="2">DUF6292 domain-containing protein</fullName>
    </recommendedName>
</protein>
<dbReference type="InterPro" id="IPR046259">
    <property type="entry name" value="DUF6292"/>
</dbReference>
<accession>A0A2S2BVN4</accession>
<dbReference type="Pfam" id="PF19809">
    <property type="entry name" value="DUF6292"/>
    <property type="match status" value="1"/>
</dbReference>
<dbReference type="OrthoDB" id="4465752at2"/>
<keyword evidence="4" id="KW-1185">Reference proteome</keyword>
<feature type="domain" description="DUF6292" evidence="2">
    <location>
        <begin position="16"/>
        <end position="97"/>
    </location>
</feature>
<feature type="region of interest" description="Disordered" evidence="1">
    <location>
        <begin position="109"/>
        <end position="154"/>
    </location>
</feature>
<dbReference type="EMBL" id="CP021354">
    <property type="protein sequence ID" value="AWK72706.1"/>
    <property type="molecule type" value="Genomic_DNA"/>
</dbReference>
<proteinExistence type="predicted"/>
<dbReference type="Proteomes" id="UP000245711">
    <property type="component" value="Chromosome"/>
</dbReference>
<reference evidence="3 4" key="1">
    <citation type="submission" date="2017-05" db="EMBL/GenBank/DDBJ databases">
        <title>Isolation of Rhodococcus sp. S2-17 biodegrading of BP-3.</title>
        <authorList>
            <person name="Lee Y."/>
            <person name="Kim K.H."/>
            <person name="Chun B.H."/>
            <person name="Jung H.S."/>
            <person name="Jeon C.O."/>
        </authorList>
    </citation>
    <scope>NUCLEOTIDE SEQUENCE [LARGE SCALE GENOMIC DNA]</scope>
    <source>
        <strain evidence="3 4">S2-17</strain>
    </source>
</reference>
<name>A0A2S2BVN4_9NOCA</name>
<dbReference type="RefSeq" id="WP_109330047.1">
    <property type="nucleotide sequence ID" value="NZ_CP021354.1"/>
</dbReference>
<evidence type="ECO:0000313" key="3">
    <source>
        <dbReference type="EMBL" id="AWK72706.1"/>
    </source>
</evidence>